<dbReference type="Pfam" id="PF01548">
    <property type="entry name" value="DEDD_Tnp_IS110"/>
    <property type="match status" value="1"/>
</dbReference>
<dbReference type="EMBL" id="BNJG01000006">
    <property type="protein sequence ID" value="GHO60666.1"/>
    <property type="molecule type" value="Genomic_DNA"/>
</dbReference>
<evidence type="ECO:0000259" key="1">
    <source>
        <dbReference type="Pfam" id="PF01548"/>
    </source>
</evidence>
<protein>
    <recommendedName>
        <fullName evidence="1">Transposase IS110-like N-terminal domain-containing protein</fullName>
    </recommendedName>
</protein>
<proteinExistence type="predicted"/>
<gene>
    <name evidence="2" type="ORF">KSB_91410</name>
</gene>
<keyword evidence="3" id="KW-1185">Reference proteome</keyword>
<dbReference type="PANTHER" id="PTHR33055">
    <property type="entry name" value="TRANSPOSASE FOR INSERTION SEQUENCE ELEMENT IS1111A"/>
    <property type="match status" value="1"/>
</dbReference>
<evidence type="ECO:0000313" key="2">
    <source>
        <dbReference type="EMBL" id="GHO60666.1"/>
    </source>
</evidence>
<dbReference type="InterPro" id="IPR047650">
    <property type="entry name" value="Transpos_IS110"/>
</dbReference>
<feature type="domain" description="Transposase IS110-like N-terminal" evidence="1">
    <location>
        <begin position="24"/>
        <end position="192"/>
    </location>
</feature>
<dbReference type="RefSeq" id="WP_201376734.1">
    <property type="nucleotide sequence ID" value="NZ_BNJG01000006.1"/>
</dbReference>
<dbReference type="Proteomes" id="UP000654345">
    <property type="component" value="Unassembled WGS sequence"/>
</dbReference>
<organism evidence="2 3">
    <name type="scientific">Ktedonobacter robiniae</name>
    <dbReference type="NCBI Taxonomy" id="2778365"/>
    <lineage>
        <taxon>Bacteria</taxon>
        <taxon>Bacillati</taxon>
        <taxon>Chloroflexota</taxon>
        <taxon>Ktedonobacteria</taxon>
        <taxon>Ktedonobacterales</taxon>
        <taxon>Ktedonobacteraceae</taxon>
        <taxon>Ktedonobacter</taxon>
    </lineage>
</organism>
<reference evidence="2 3" key="1">
    <citation type="journal article" date="2021" name="Int. J. Syst. Evol. Microbiol.">
        <title>Reticulibacter mediterranei gen. nov., sp. nov., within the new family Reticulibacteraceae fam. nov., and Ktedonospora formicarum gen. nov., sp. nov., Ktedonobacter robiniae sp. nov., Dictyobacter formicarum sp. nov. and Dictyobacter arantiisoli sp. nov., belonging to the class Ktedonobacteria.</title>
        <authorList>
            <person name="Yabe S."/>
            <person name="Zheng Y."/>
            <person name="Wang C.M."/>
            <person name="Sakai Y."/>
            <person name="Abe K."/>
            <person name="Yokota A."/>
            <person name="Donadio S."/>
            <person name="Cavaletti L."/>
            <person name="Monciardini P."/>
        </authorList>
    </citation>
    <scope>NUCLEOTIDE SEQUENCE [LARGE SCALE GENOMIC DNA]</scope>
    <source>
        <strain evidence="2 3">SOSP1-30</strain>
    </source>
</reference>
<dbReference type="InterPro" id="IPR002525">
    <property type="entry name" value="Transp_IS110-like_N"/>
</dbReference>
<accession>A0ABQ3V620</accession>
<comment type="caution">
    <text evidence="2">The sequence shown here is derived from an EMBL/GenBank/DDBJ whole genome shotgun (WGS) entry which is preliminary data.</text>
</comment>
<sequence length="293" mass="33179">MARRSSTRPDLAAVPLLPHETLYVGIDVGKFRHVAGFLSRTLLKRHERFEGCPTFAFDQSREGFQALVDRLRELVPIEQVTVLLEHTGHYHRLLEQYLLELDITVYRIHVQERPKGMVKTDKRDALGLANRLYTQLELGAQVEDKMQLVRRALPPTKAASQLRGLIQHRYELSHQSTQLRNKLTAICDELFPELVQIFHDPNRETALAFREKFPTPHAIATASLPGKSPPHLTFPSTSCTFLWNSRIARAFCRLILSSMPGGAAATHGFLGGEKERLMFVLFWGFLASCSPCG</sequence>
<name>A0ABQ3V620_9CHLR</name>
<evidence type="ECO:0000313" key="3">
    <source>
        <dbReference type="Proteomes" id="UP000654345"/>
    </source>
</evidence>